<dbReference type="EMBL" id="CP061172">
    <property type="protein sequence ID" value="QNR65003.1"/>
    <property type="molecule type" value="Genomic_DNA"/>
</dbReference>
<dbReference type="InterPro" id="IPR036582">
    <property type="entry name" value="Mao_N_sf"/>
</dbReference>
<gene>
    <name evidence="5" type="ORF">IAQ67_13785</name>
</gene>
<dbReference type="InterPro" id="IPR012854">
    <property type="entry name" value="Cu_amine_oxidase-like_N"/>
</dbReference>
<dbReference type="RefSeq" id="WP_190296924.1">
    <property type="nucleotide sequence ID" value="NZ_CP061172.1"/>
</dbReference>
<dbReference type="PANTHER" id="PTHR34135:SF2">
    <property type="entry name" value="LYSOZYME"/>
    <property type="match status" value="1"/>
</dbReference>
<dbReference type="Pfam" id="PF01183">
    <property type="entry name" value="Glyco_hydro_25"/>
    <property type="match status" value="1"/>
</dbReference>
<dbReference type="Proteomes" id="UP000516384">
    <property type="component" value="Chromosome"/>
</dbReference>
<reference evidence="5 6" key="1">
    <citation type="submission" date="2020-09" db="EMBL/GenBank/DDBJ databases">
        <title>Characterization of Paenibacillus peoriae strain ZF390 with broad-spectrum antimicrobial activity as a potential biocontrol agent.</title>
        <authorList>
            <person name="Li L."/>
            <person name="Zhao Y."/>
            <person name="Li B."/>
            <person name="Xie X."/>
        </authorList>
    </citation>
    <scope>NUCLEOTIDE SEQUENCE [LARGE SCALE GENOMIC DNA]</scope>
    <source>
        <strain evidence="5 6">ZF390</strain>
    </source>
</reference>
<evidence type="ECO:0000313" key="5">
    <source>
        <dbReference type="EMBL" id="QNR65003.1"/>
    </source>
</evidence>
<dbReference type="InterPro" id="IPR002053">
    <property type="entry name" value="Glyco_hydro_25"/>
</dbReference>
<sequence length="319" mass="35049">MQRRNSRNARGIDVSRYQGKIDWKAVKADGISFAFIKASQGQRYVDPTFTTNAKGARAAGVLLGAYHFVDAISVETAKAEARHFAEVLEQVGGGKTLDLPPVMDYENNPGNLSKTLISAVALAFLLELERLTGRKPIIYTGNAFAANFNASLGGYPLWIARYSDTRVPRDTVTWKRWDIWQYSDSGKVAGIKGNVDMNEYSGTVDELRTRFGKGPTVPAQDTESVTSGVFRVNGKEAGKALLYGSRTYVPLRSLANALSLSYRWDNTSKEAYLNGSKLQTVQLVEGTAYVQLRPIADAYGAVVSWDQKNKIATLTRGDK</sequence>
<dbReference type="SMART" id="SM00641">
    <property type="entry name" value="Glyco_25"/>
    <property type="match status" value="1"/>
</dbReference>
<dbReference type="GO" id="GO:0003796">
    <property type="term" value="F:lysozyme activity"/>
    <property type="evidence" value="ECO:0007669"/>
    <property type="project" value="InterPro"/>
</dbReference>
<dbReference type="Gene3D" id="3.20.20.80">
    <property type="entry name" value="Glycosidases"/>
    <property type="match status" value="1"/>
</dbReference>
<keyword evidence="3" id="KW-0326">Glycosidase</keyword>
<dbReference type="PROSITE" id="PS51904">
    <property type="entry name" value="GLYCOSYL_HYDROL_F25_2"/>
    <property type="match status" value="1"/>
</dbReference>
<dbReference type="InterPro" id="IPR018077">
    <property type="entry name" value="Glyco_hydro_fam25_subgr"/>
</dbReference>
<dbReference type="SUPFAM" id="SSF51445">
    <property type="entry name" value="(Trans)glycosidases"/>
    <property type="match status" value="1"/>
</dbReference>
<dbReference type="GO" id="GO:0009253">
    <property type="term" value="P:peptidoglycan catabolic process"/>
    <property type="evidence" value="ECO:0007669"/>
    <property type="project" value="InterPro"/>
</dbReference>
<dbReference type="AlphaFoldDB" id="A0A7H0Y1P5"/>
<proteinExistence type="inferred from homology"/>
<protein>
    <submittedName>
        <fullName evidence="5">Glycoside hydrolase</fullName>
    </submittedName>
</protein>
<dbReference type="Pfam" id="PF07833">
    <property type="entry name" value="Cu_amine_oxidN1"/>
    <property type="match status" value="1"/>
</dbReference>
<dbReference type="GO" id="GO:0016998">
    <property type="term" value="P:cell wall macromolecule catabolic process"/>
    <property type="evidence" value="ECO:0007669"/>
    <property type="project" value="InterPro"/>
</dbReference>
<dbReference type="GO" id="GO:0016052">
    <property type="term" value="P:carbohydrate catabolic process"/>
    <property type="evidence" value="ECO:0007669"/>
    <property type="project" value="TreeGrafter"/>
</dbReference>
<dbReference type="CDD" id="cd00599">
    <property type="entry name" value="GH25_muramidase"/>
    <property type="match status" value="1"/>
</dbReference>
<organism evidence="5 6">
    <name type="scientific">Paenibacillus peoriae</name>
    <dbReference type="NCBI Taxonomy" id="59893"/>
    <lineage>
        <taxon>Bacteria</taxon>
        <taxon>Bacillati</taxon>
        <taxon>Bacillota</taxon>
        <taxon>Bacilli</taxon>
        <taxon>Bacillales</taxon>
        <taxon>Paenibacillaceae</taxon>
        <taxon>Paenibacillus</taxon>
    </lineage>
</organism>
<evidence type="ECO:0000256" key="2">
    <source>
        <dbReference type="ARBA" id="ARBA00022801"/>
    </source>
</evidence>
<evidence type="ECO:0000256" key="3">
    <source>
        <dbReference type="ARBA" id="ARBA00023295"/>
    </source>
</evidence>
<comment type="similarity">
    <text evidence="1">Belongs to the glycosyl hydrolase 25 family.</text>
</comment>
<evidence type="ECO:0000259" key="4">
    <source>
        <dbReference type="Pfam" id="PF07833"/>
    </source>
</evidence>
<accession>A0A7H0Y1P5</accession>
<dbReference type="InterPro" id="IPR017853">
    <property type="entry name" value="GH"/>
</dbReference>
<evidence type="ECO:0000313" key="6">
    <source>
        <dbReference type="Proteomes" id="UP000516384"/>
    </source>
</evidence>
<evidence type="ECO:0000256" key="1">
    <source>
        <dbReference type="ARBA" id="ARBA00010646"/>
    </source>
</evidence>
<name>A0A7H0Y1P5_9BACL</name>
<dbReference type="PANTHER" id="PTHR34135">
    <property type="entry name" value="LYSOZYME"/>
    <property type="match status" value="1"/>
</dbReference>
<feature type="domain" description="Copper amine oxidase-like N-terminal" evidence="4">
    <location>
        <begin position="274"/>
        <end position="319"/>
    </location>
</feature>
<keyword evidence="2 5" id="KW-0378">Hydrolase</keyword>
<dbReference type="SUPFAM" id="SSF55383">
    <property type="entry name" value="Copper amine oxidase, domain N"/>
    <property type="match status" value="1"/>
</dbReference>